<feature type="compositionally biased region" description="Basic and acidic residues" evidence="5">
    <location>
        <begin position="29"/>
        <end position="38"/>
    </location>
</feature>
<keyword evidence="3" id="KW-0663">Pyridoxal phosphate</keyword>
<dbReference type="Pfam" id="PF00291">
    <property type="entry name" value="PALP"/>
    <property type="match status" value="1"/>
</dbReference>
<dbReference type="GO" id="GO:0006565">
    <property type="term" value="P:L-serine catabolic process"/>
    <property type="evidence" value="ECO:0007669"/>
    <property type="project" value="TreeGrafter"/>
</dbReference>
<dbReference type="AlphaFoldDB" id="A0A7S0DMW4"/>
<name>A0A7S0DMW4_9EUKA</name>
<dbReference type="InterPro" id="IPR005789">
    <property type="entry name" value="Thr_deHydtase_catblc"/>
</dbReference>
<dbReference type="PANTHER" id="PTHR48078">
    <property type="entry name" value="THREONINE DEHYDRATASE, MITOCHONDRIAL-RELATED"/>
    <property type="match status" value="1"/>
</dbReference>
<dbReference type="InterPro" id="IPR036052">
    <property type="entry name" value="TrpB-like_PALP_sf"/>
</dbReference>
<dbReference type="Gene3D" id="3.40.50.1100">
    <property type="match status" value="2"/>
</dbReference>
<dbReference type="GO" id="GO:0006567">
    <property type="term" value="P:L-threonine catabolic process"/>
    <property type="evidence" value="ECO:0007669"/>
    <property type="project" value="InterPro"/>
</dbReference>
<sequence>MMFRRMKTVLRRFQRAAHSGSNPATNLKAETKAAKPEAPKSSAPSPEGTEITFDEVAGAYHRIRGDILRTSCSYSHHMSKALGMELYMKKEFQHESGSFKERGACNALHLFSSEQKKRGVIAASAGNHALALARHGKRMGIPVTVVMPTVAPMTKVMNCRDYGANVIINGAHIVESKGYAETLVEKEGLTYINGYDHPHIIAGAGTVGWEAMEQVPDMDAIVVPVGGAGLIAGIAVVMKALKPDVQVIGVEPKLCASYTESLAAGKVVDSTAGATLADGLAVPRVGENAFATAKNRVDKMITVDEQSIALAVLRLTEVEKCVVEGGGATGLAALLQGECPELQGKKVVLPLCGGNIDITVLGRVIERGLAADGRLLRFVSTVTDRPGGIAGVTKILADTGASIKEIFHERAWLQSNVYNVQIKCIVEVTDRKHGQRVHAALHDGGYPTLMMDSGDEAGKEFMEKSQAMLHGPAGGSGVRA</sequence>
<evidence type="ECO:0000256" key="2">
    <source>
        <dbReference type="ARBA" id="ARBA00010869"/>
    </source>
</evidence>
<evidence type="ECO:0000256" key="4">
    <source>
        <dbReference type="ARBA" id="ARBA00023239"/>
    </source>
</evidence>
<evidence type="ECO:0000256" key="1">
    <source>
        <dbReference type="ARBA" id="ARBA00001933"/>
    </source>
</evidence>
<protein>
    <recommendedName>
        <fullName evidence="6">Tryptophan synthase beta chain-like PALP domain-containing protein</fullName>
    </recommendedName>
</protein>
<evidence type="ECO:0000256" key="5">
    <source>
        <dbReference type="SAM" id="MobiDB-lite"/>
    </source>
</evidence>
<dbReference type="GO" id="GO:0009097">
    <property type="term" value="P:isoleucine biosynthetic process"/>
    <property type="evidence" value="ECO:0007669"/>
    <property type="project" value="TreeGrafter"/>
</dbReference>
<dbReference type="SUPFAM" id="SSF53686">
    <property type="entry name" value="Tryptophan synthase beta subunit-like PLP-dependent enzymes"/>
    <property type="match status" value="1"/>
</dbReference>
<gene>
    <name evidence="7" type="ORF">LAMO00422_LOCUS18916</name>
</gene>
<dbReference type="EMBL" id="HBEM01027757">
    <property type="protein sequence ID" value="CAD8459958.1"/>
    <property type="molecule type" value="Transcribed_RNA"/>
</dbReference>
<evidence type="ECO:0000259" key="6">
    <source>
        <dbReference type="Pfam" id="PF00291"/>
    </source>
</evidence>
<dbReference type="CDD" id="cd04886">
    <property type="entry name" value="ACT_ThrD-II-like"/>
    <property type="match status" value="1"/>
</dbReference>
<dbReference type="FunFam" id="3.40.50.1100:FF:000007">
    <property type="entry name" value="L-threonine dehydratase catabolic TdcB"/>
    <property type="match status" value="1"/>
</dbReference>
<proteinExistence type="inferred from homology"/>
<feature type="domain" description="Tryptophan synthase beta chain-like PALP" evidence="6">
    <location>
        <begin position="65"/>
        <end position="353"/>
    </location>
</feature>
<dbReference type="NCBIfam" id="TIGR01127">
    <property type="entry name" value="ilvA_1Cterm"/>
    <property type="match status" value="1"/>
</dbReference>
<feature type="region of interest" description="Disordered" evidence="5">
    <location>
        <begin position="13"/>
        <end position="49"/>
    </location>
</feature>
<dbReference type="GO" id="GO:0003941">
    <property type="term" value="F:L-serine ammonia-lyase activity"/>
    <property type="evidence" value="ECO:0007669"/>
    <property type="project" value="TreeGrafter"/>
</dbReference>
<dbReference type="PANTHER" id="PTHR48078:SF19">
    <property type="entry name" value="ACT DOMAIN-CONTAINING PROTEIN"/>
    <property type="match status" value="1"/>
</dbReference>
<dbReference type="InterPro" id="IPR044561">
    <property type="entry name" value="ACT_ThrD-II-like"/>
</dbReference>
<reference evidence="7" key="1">
    <citation type="submission" date="2021-01" db="EMBL/GenBank/DDBJ databases">
        <authorList>
            <person name="Corre E."/>
            <person name="Pelletier E."/>
            <person name="Niang G."/>
            <person name="Scheremetjew M."/>
            <person name="Finn R."/>
            <person name="Kale V."/>
            <person name="Holt S."/>
            <person name="Cochrane G."/>
            <person name="Meng A."/>
            <person name="Brown T."/>
            <person name="Cohen L."/>
        </authorList>
    </citation>
    <scope>NUCLEOTIDE SEQUENCE</scope>
    <source>
        <strain evidence="7">CCMP2058</strain>
    </source>
</reference>
<organism evidence="7">
    <name type="scientific">Amorphochlora amoebiformis</name>
    <dbReference type="NCBI Taxonomy" id="1561963"/>
    <lineage>
        <taxon>Eukaryota</taxon>
        <taxon>Sar</taxon>
        <taxon>Rhizaria</taxon>
        <taxon>Cercozoa</taxon>
        <taxon>Chlorarachniophyceae</taxon>
        <taxon>Amorphochlora</taxon>
    </lineage>
</organism>
<dbReference type="InterPro" id="IPR050147">
    <property type="entry name" value="Ser/Thr_Dehydratase"/>
</dbReference>
<dbReference type="GO" id="GO:0004794">
    <property type="term" value="F:threonine deaminase activity"/>
    <property type="evidence" value="ECO:0007669"/>
    <property type="project" value="InterPro"/>
</dbReference>
<dbReference type="CDD" id="cd01562">
    <property type="entry name" value="Thr-dehyd"/>
    <property type="match status" value="1"/>
</dbReference>
<keyword evidence="4" id="KW-0456">Lyase</keyword>
<comment type="cofactor">
    <cofactor evidence="1">
        <name>pyridoxal 5'-phosphate</name>
        <dbReference type="ChEBI" id="CHEBI:597326"/>
    </cofactor>
</comment>
<accession>A0A7S0DMW4</accession>
<evidence type="ECO:0000313" key="7">
    <source>
        <dbReference type="EMBL" id="CAD8459958.1"/>
    </source>
</evidence>
<comment type="similarity">
    <text evidence="2">Belongs to the serine/threonine dehydratase family.</text>
</comment>
<evidence type="ECO:0000256" key="3">
    <source>
        <dbReference type="ARBA" id="ARBA00022898"/>
    </source>
</evidence>
<dbReference type="InterPro" id="IPR001926">
    <property type="entry name" value="TrpB-like_PALP"/>
</dbReference>